<organism evidence="1 2">
    <name type="scientific">Erysipelothrix rhusiopathiae ATCC 19414</name>
    <dbReference type="NCBI Taxonomy" id="525280"/>
    <lineage>
        <taxon>Bacteria</taxon>
        <taxon>Bacillati</taxon>
        <taxon>Bacillota</taxon>
        <taxon>Erysipelotrichia</taxon>
        <taxon>Erysipelotrichales</taxon>
        <taxon>Erysipelotrichaceae</taxon>
        <taxon>Erysipelothrix</taxon>
    </lineage>
</organism>
<accession>E7FVS2</accession>
<dbReference type="Proteomes" id="UP000003028">
    <property type="component" value="Unassembled WGS sequence"/>
</dbReference>
<name>E7FVS2_ERYRH</name>
<proteinExistence type="predicted"/>
<gene>
    <name evidence="1" type="ORF">HMPREF0357_11099</name>
</gene>
<evidence type="ECO:0000313" key="2">
    <source>
        <dbReference type="Proteomes" id="UP000003028"/>
    </source>
</evidence>
<dbReference type="EMBL" id="ACLK02000002">
    <property type="protein sequence ID" value="EFY08992.1"/>
    <property type="molecule type" value="Genomic_DNA"/>
</dbReference>
<dbReference type="Gene3D" id="3.40.630.30">
    <property type="match status" value="1"/>
</dbReference>
<evidence type="ECO:0000313" key="1">
    <source>
        <dbReference type="EMBL" id="EFY08992.1"/>
    </source>
</evidence>
<sequence>MIFEEAIDVAKKDNYKYIQVKTVQSGYYDSYDKTNSYYQSLGFDQFEVITDLWDEHNPCQIYIYSV</sequence>
<comment type="caution">
    <text evidence="1">The sequence shown here is derived from an EMBL/GenBank/DDBJ whole genome shotgun (WGS) entry which is preliminary data.</text>
</comment>
<keyword evidence="2" id="KW-1185">Reference proteome</keyword>
<protein>
    <submittedName>
        <fullName evidence="1">Uncharacterized protein</fullName>
    </submittedName>
</protein>
<reference evidence="1" key="1">
    <citation type="submission" date="2011-01" db="EMBL/GenBank/DDBJ databases">
        <authorList>
            <person name="Muzny D."/>
            <person name="Qin X."/>
            <person name="Buhay C."/>
            <person name="Dugan-Rocha S."/>
            <person name="Ding Y."/>
            <person name="Chen G."/>
            <person name="Hawes A."/>
            <person name="Holder M."/>
            <person name="Jhangiani S."/>
            <person name="Johnson A."/>
            <person name="Khan Z."/>
            <person name="Li Z."/>
            <person name="Liu W."/>
            <person name="Liu X."/>
            <person name="Perez L."/>
            <person name="Shen H."/>
            <person name="Wang Q."/>
            <person name="Watt J."/>
            <person name="Xi L."/>
            <person name="Xin Y."/>
            <person name="Zhou J."/>
            <person name="Deng J."/>
            <person name="Jiang H."/>
            <person name="Liu Y."/>
            <person name="Qu J."/>
            <person name="Song X.-Z."/>
            <person name="Zhang L."/>
            <person name="Villasana D."/>
            <person name="Johnson A."/>
            <person name="Liu J."/>
            <person name="Liyanage D."/>
            <person name="Lorensuhewa L."/>
            <person name="Robinson T."/>
            <person name="Song A."/>
            <person name="Song B.-B."/>
            <person name="Dinh H."/>
            <person name="Thornton R."/>
            <person name="Coyle M."/>
            <person name="Francisco L."/>
            <person name="Jackson L."/>
            <person name="Javaid M."/>
            <person name="Korchina V."/>
            <person name="Kovar C."/>
            <person name="Mata R."/>
            <person name="Mathew T."/>
            <person name="Ngo R."/>
            <person name="Nguyen L."/>
            <person name="Nguyen N."/>
            <person name="Okwuonu G."/>
            <person name="Ongeri F."/>
            <person name="Pham C."/>
            <person name="Simmons D."/>
            <person name="Wilczek-Boney K."/>
            <person name="Hale W."/>
            <person name="Jakkamsetti A."/>
            <person name="Pham P."/>
            <person name="Ruth R."/>
            <person name="San Lucas F."/>
            <person name="Warren J."/>
            <person name="Zhang J."/>
            <person name="Zhao Z."/>
            <person name="Zhou C."/>
            <person name="Zhu D."/>
            <person name="Lee S."/>
            <person name="Bess C."/>
            <person name="Blankenburg K."/>
            <person name="Forbes L."/>
            <person name="Fu Q."/>
            <person name="Gubbala S."/>
            <person name="Hirani K."/>
            <person name="Jayaseelan J.C."/>
            <person name="Lara F."/>
            <person name="Munidasa M."/>
            <person name="Palculict T."/>
            <person name="Patil S."/>
            <person name="Pu L.-L."/>
            <person name="Saada N."/>
            <person name="Tang L."/>
            <person name="Weissenberger G."/>
            <person name="Zhu Y."/>
            <person name="Hemphill L."/>
            <person name="Shang Y."/>
            <person name="Youmans B."/>
            <person name="Ayvaz T."/>
            <person name="Ross M."/>
            <person name="Santibanez J."/>
            <person name="Aqrawi P."/>
            <person name="Gross S."/>
            <person name="Joshi V."/>
            <person name="Fowler G."/>
            <person name="Nazareth L."/>
            <person name="Reid J."/>
            <person name="Worley K."/>
            <person name="Petrosino J."/>
            <person name="Highlander S."/>
            <person name="Gibbs R."/>
        </authorList>
    </citation>
    <scope>NUCLEOTIDE SEQUENCE [LARGE SCALE GENOMIC DNA]</scope>
    <source>
        <strain evidence="1">ATCC 19414</strain>
    </source>
</reference>
<dbReference type="AlphaFoldDB" id="E7FVS2"/>